<gene>
    <name evidence="1" type="ORF">BCV72DRAFT_229513</name>
</gene>
<protein>
    <submittedName>
        <fullName evidence="1">Uncharacterized protein</fullName>
    </submittedName>
</protein>
<dbReference type="AlphaFoldDB" id="A0A1X0R112"/>
<organism evidence="1">
    <name type="scientific">Rhizopus microsporus var. microsporus</name>
    <dbReference type="NCBI Taxonomy" id="86635"/>
    <lineage>
        <taxon>Eukaryota</taxon>
        <taxon>Fungi</taxon>
        <taxon>Fungi incertae sedis</taxon>
        <taxon>Mucoromycota</taxon>
        <taxon>Mucoromycotina</taxon>
        <taxon>Mucoromycetes</taxon>
        <taxon>Mucorales</taxon>
        <taxon>Mucorineae</taxon>
        <taxon>Rhizopodaceae</taxon>
        <taxon>Rhizopus</taxon>
    </lineage>
</organism>
<dbReference type="OrthoDB" id="2424936at2759"/>
<dbReference type="EMBL" id="KV921941">
    <property type="protein sequence ID" value="ORE05628.1"/>
    <property type="molecule type" value="Genomic_DNA"/>
</dbReference>
<name>A0A1X0R112_RHIZD</name>
<proteinExistence type="predicted"/>
<accession>A0A1X0R112</accession>
<dbReference type="VEuPathDB" id="FungiDB:BCV72DRAFT_229513"/>
<dbReference type="Proteomes" id="UP000242414">
    <property type="component" value="Unassembled WGS sequence"/>
</dbReference>
<evidence type="ECO:0000313" key="1">
    <source>
        <dbReference type="EMBL" id="ORE05628.1"/>
    </source>
</evidence>
<reference evidence="1" key="1">
    <citation type="journal article" date="2016" name="Proc. Natl. Acad. Sci. U.S.A.">
        <title>Lipid metabolic changes in an early divergent fungus govern the establishment of a mutualistic symbiosis with endobacteria.</title>
        <authorList>
            <person name="Lastovetsky O.A."/>
            <person name="Gaspar M.L."/>
            <person name="Mondo S.J."/>
            <person name="LaButti K.M."/>
            <person name="Sandor L."/>
            <person name="Grigoriev I.V."/>
            <person name="Henry S.A."/>
            <person name="Pawlowska T.E."/>
        </authorList>
    </citation>
    <scope>NUCLEOTIDE SEQUENCE [LARGE SCALE GENOMIC DNA]</scope>
    <source>
        <strain evidence="1">ATCC 52814</strain>
    </source>
</reference>
<sequence length="155" mass="18046">MDENVSYLDLPNSFKVKSEDVDFGCGNWRRRKKLERDKKKTAEGQTVQSIENNLSKFSIHHAVSIEEIQEVLSQQYAAYDILRTFYYSSKRIKEERTKQIQQKRFKLRLCTSERQFIVDQNDQQSKTKPVMLIGDKGTGVGSRIKGFLRYGGKGK</sequence>